<comment type="subcellular location">
    <subcellularLocation>
        <location evidence="1">Membrane</location>
        <topology evidence="1">Multi-pass membrane protein</topology>
    </subcellularLocation>
</comment>
<gene>
    <name evidence="7" type="ORF">NDI79_10400</name>
</gene>
<evidence type="ECO:0000256" key="5">
    <source>
        <dbReference type="ARBA" id="ARBA00023136"/>
    </source>
</evidence>
<proteinExistence type="predicted"/>
<feature type="transmembrane region" description="Helical" evidence="6">
    <location>
        <begin position="293"/>
        <end position="312"/>
    </location>
</feature>
<dbReference type="InterPro" id="IPR047218">
    <property type="entry name" value="YocR/YhdH-like"/>
</dbReference>
<feature type="transmembrane region" description="Helical" evidence="6">
    <location>
        <begin position="206"/>
        <end position="227"/>
    </location>
</feature>
<comment type="caution">
    <text evidence="7">The sequence shown here is derived from an EMBL/GenBank/DDBJ whole genome shotgun (WGS) entry which is preliminary data.</text>
</comment>
<feature type="transmembrane region" description="Helical" evidence="6">
    <location>
        <begin position="424"/>
        <end position="450"/>
    </location>
</feature>
<dbReference type="InterPro" id="IPR037272">
    <property type="entry name" value="SNS_sf"/>
</dbReference>
<keyword evidence="8" id="KW-1185">Reference proteome</keyword>
<keyword evidence="3 6" id="KW-0812">Transmembrane</keyword>
<feature type="transmembrane region" description="Helical" evidence="6">
    <location>
        <begin position="318"/>
        <end position="342"/>
    </location>
</feature>
<accession>A0ABU2G1C0</accession>
<feature type="transmembrane region" description="Helical" evidence="6">
    <location>
        <begin position="12"/>
        <end position="31"/>
    </location>
</feature>
<feature type="transmembrane region" description="Helical" evidence="6">
    <location>
        <begin position="383"/>
        <end position="403"/>
    </location>
</feature>
<feature type="transmembrane region" description="Helical" evidence="6">
    <location>
        <begin position="354"/>
        <end position="371"/>
    </location>
</feature>
<feature type="transmembrane region" description="Helical" evidence="6">
    <location>
        <begin position="84"/>
        <end position="105"/>
    </location>
</feature>
<reference evidence="7 8" key="1">
    <citation type="submission" date="2022-06" db="EMBL/GenBank/DDBJ databases">
        <title>Halogeometricum sp. a new haloarchaeum isolate from saline soil.</title>
        <authorList>
            <person name="Strakova D."/>
            <person name="Galisteo C."/>
            <person name="Sanchez-Porro C."/>
            <person name="Ventosa A."/>
        </authorList>
    </citation>
    <scope>NUCLEOTIDE SEQUENCE [LARGE SCALE GENOMIC DNA]</scope>
    <source>
        <strain evidence="8">S3BR25-2</strain>
    </source>
</reference>
<dbReference type="SUPFAM" id="SSF161070">
    <property type="entry name" value="SNF-like"/>
    <property type="match status" value="1"/>
</dbReference>
<keyword evidence="4 6" id="KW-1133">Transmembrane helix</keyword>
<dbReference type="PROSITE" id="PS50267">
    <property type="entry name" value="NA_NEUROTRAN_SYMP_3"/>
    <property type="match status" value="1"/>
</dbReference>
<feature type="transmembrane region" description="Helical" evidence="6">
    <location>
        <begin position="43"/>
        <end position="64"/>
    </location>
</feature>
<feature type="transmembrane region" description="Helical" evidence="6">
    <location>
        <begin position="167"/>
        <end position="186"/>
    </location>
</feature>
<evidence type="ECO:0000313" key="8">
    <source>
        <dbReference type="Proteomes" id="UP001254813"/>
    </source>
</evidence>
<dbReference type="CDD" id="cd10336">
    <property type="entry name" value="SLC6sbd_Tyt1-Like"/>
    <property type="match status" value="1"/>
</dbReference>
<feature type="transmembrane region" description="Helical" evidence="6">
    <location>
        <begin position="125"/>
        <end position="155"/>
    </location>
</feature>
<dbReference type="RefSeq" id="WP_310928406.1">
    <property type="nucleotide sequence ID" value="NZ_JAMQOQ010000002.1"/>
</dbReference>
<organism evidence="7 8">
    <name type="scientific">Halogeometricum luteum</name>
    <dbReference type="NCBI Taxonomy" id="2950537"/>
    <lineage>
        <taxon>Archaea</taxon>
        <taxon>Methanobacteriati</taxon>
        <taxon>Methanobacteriota</taxon>
        <taxon>Stenosarchaea group</taxon>
        <taxon>Halobacteria</taxon>
        <taxon>Halobacteriales</taxon>
        <taxon>Haloferacaceae</taxon>
        <taxon>Halogeometricum</taxon>
    </lineage>
</organism>
<dbReference type="InterPro" id="IPR000175">
    <property type="entry name" value="Na/ntran_symport"/>
</dbReference>
<evidence type="ECO:0000256" key="1">
    <source>
        <dbReference type="ARBA" id="ARBA00004141"/>
    </source>
</evidence>
<dbReference type="PANTHER" id="PTHR42948:SF1">
    <property type="entry name" value="TRANSPORTER"/>
    <property type="match status" value="1"/>
</dbReference>
<dbReference type="EMBL" id="JAMQOQ010000002">
    <property type="protein sequence ID" value="MDS0294582.1"/>
    <property type="molecule type" value="Genomic_DNA"/>
</dbReference>
<dbReference type="PANTHER" id="PTHR42948">
    <property type="entry name" value="TRANSPORTER"/>
    <property type="match status" value="1"/>
</dbReference>
<evidence type="ECO:0000313" key="7">
    <source>
        <dbReference type="EMBL" id="MDS0294582.1"/>
    </source>
</evidence>
<dbReference type="NCBIfam" id="NF037979">
    <property type="entry name" value="Na_transp"/>
    <property type="match status" value="1"/>
</dbReference>
<evidence type="ECO:0000256" key="6">
    <source>
        <dbReference type="SAM" id="Phobius"/>
    </source>
</evidence>
<dbReference type="PRINTS" id="PR00176">
    <property type="entry name" value="NANEUSMPORT"/>
</dbReference>
<dbReference type="Proteomes" id="UP001254813">
    <property type="component" value="Unassembled WGS sequence"/>
</dbReference>
<keyword evidence="5 6" id="KW-0472">Membrane</keyword>
<feature type="transmembrane region" description="Helical" evidence="6">
    <location>
        <begin position="263"/>
        <end position="286"/>
    </location>
</feature>
<evidence type="ECO:0000256" key="3">
    <source>
        <dbReference type="ARBA" id="ARBA00022692"/>
    </source>
</evidence>
<evidence type="ECO:0000256" key="4">
    <source>
        <dbReference type="ARBA" id="ARBA00022989"/>
    </source>
</evidence>
<sequence length="460" mass="48172">MSERETWATRAGFILAAVGSAVGLGNIWQFPFKTAQYGGATFLVVYLVAAFGIGLPAMLSEFVIGRKSNLNTIGAFERLGYRNWRVVGIVGLLTGFWILSYYSVVGGWVLRYIGGSLTGAYFGDAAAYFGAVSAGLPAVALHAVFMALVVGIVAFGIEDGIERATKLMVPSILVILVALAVWAFTLPGSGPGYAYFLSPDLSQLRLSVVFTNAFPFVAFSGPLAEIIPFAVSQAFFSLSLGMGAMITYASYIDGDESLFGDSVTIVVFNSLIGILAGLVVIPLLFAQGAEPGSGGAGALFVSVAGAFATIPFGRVVGFVFFLVVLVAALSSAISLLEVVVSYAVDNYAVSRPQVAAGLGAAIFVLGLPSAWDTAWLTWFDTLAYQLLLPLSVLGILVFVGWVFGRPAVEELLRGTGFGGGIGSLWLWLVRTVVLLGVVLTLVLGLITLFGGPDPAIIPPL</sequence>
<keyword evidence="2" id="KW-0813">Transport</keyword>
<name>A0ABU2G1C0_9EURY</name>
<feature type="transmembrane region" description="Helical" evidence="6">
    <location>
        <begin position="234"/>
        <end position="251"/>
    </location>
</feature>
<protein>
    <submittedName>
        <fullName evidence="7">Sodium-dependent transporter</fullName>
    </submittedName>
</protein>
<dbReference type="Pfam" id="PF00209">
    <property type="entry name" value="SNF"/>
    <property type="match status" value="2"/>
</dbReference>
<evidence type="ECO:0000256" key="2">
    <source>
        <dbReference type="ARBA" id="ARBA00022448"/>
    </source>
</evidence>